<name>A0A067T709_GALM3</name>
<feature type="region of interest" description="Disordered" evidence="1">
    <location>
        <begin position="72"/>
        <end position="202"/>
    </location>
</feature>
<protein>
    <recommendedName>
        <fullName evidence="2">DM2 domain-containing protein</fullName>
    </recommendedName>
</protein>
<proteinExistence type="predicted"/>
<dbReference type="HOGENOM" id="CLU_046065_1_1_1"/>
<dbReference type="Gene3D" id="1.10.245.10">
    <property type="entry name" value="SWIB/MDM2 domain"/>
    <property type="match status" value="1"/>
</dbReference>
<evidence type="ECO:0000313" key="3">
    <source>
        <dbReference type="EMBL" id="KDR75714.1"/>
    </source>
</evidence>
<reference evidence="4" key="1">
    <citation type="journal article" date="2014" name="Proc. Natl. Acad. Sci. U.S.A.">
        <title>Extensive sampling of basidiomycete genomes demonstrates inadequacy of the white-rot/brown-rot paradigm for wood decay fungi.</title>
        <authorList>
            <person name="Riley R."/>
            <person name="Salamov A.A."/>
            <person name="Brown D.W."/>
            <person name="Nagy L.G."/>
            <person name="Floudas D."/>
            <person name="Held B.W."/>
            <person name="Levasseur A."/>
            <person name="Lombard V."/>
            <person name="Morin E."/>
            <person name="Otillar R."/>
            <person name="Lindquist E.A."/>
            <person name="Sun H."/>
            <person name="LaButti K.M."/>
            <person name="Schmutz J."/>
            <person name="Jabbour D."/>
            <person name="Luo H."/>
            <person name="Baker S.E."/>
            <person name="Pisabarro A.G."/>
            <person name="Walton J.D."/>
            <person name="Blanchette R.A."/>
            <person name="Henrissat B."/>
            <person name="Martin F."/>
            <person name="Cullen D."/>
            <person name="Hibbett D.S."/>
            <person name="Grigoriev I.V."/>
        </authorList>
    </citation>
    <scope>NUCLEOTIDE SEQUENCE [LARGE SCALE GENOMIC DNA]</scope>
    <source>
        <strain evidence="4">CBS 339.88</strain>
    </source>
</reference>
<evidence type="ECO:0000259" key="2">
    <source>
        <dbReference type="PROSITE" id="PS51925"/>
    </source>
</evidence>
<feature type="compositionally biased region" description="Basic and acidic residues" evidence="1">
    <location>
        <begin position="125"/>
        <end position="139"/>
    </location>
</feature>
<dbReference type="CDD" id="cd10567">
    <property type="entry name" value="SWIB-MDM2_like"/>
    <property type="match status" value="1"/>
</dbReference>
<dbReference type="AlphaFoldDB" id="A0A067T709"/>
<gene>
    <name evidence="3" type="ORF">GALMADRAFT_248365</name>
</gene>
<dbReference type="PROSITE" id="PS51925">
    <property type="entry name" value="SWIB_MDM2"/>
    <property type="match status" value="1"/>
</dbReference>
<dbReference type="PANTHER" id="PTHR13844">
    <property type="entry name" value="SWI/SNF-RELATED MATRIX-ASSOCIATED ACTIN-DEPENDENT REGULATOR OF CHROMATIN SUBFAMILY D"/>
    <property type="match status" value="1"/>
</dbReference>
<evidence type="ECO:0000256" key="1">
    <source>
        <dbReference type="SAM" id="MobiDB-lite"/>
    </source>
</evidence>
<evidence type="ECO:0000313" key="4">
    <source>
        <dbReference type="Proteomes" id="UP000027222"/>
    </source>
</evidence>
<feature type="compositionally biased region" description="Acidic residues" evidence="1">
    <location>
        <begin position="96"/>
        <end position="108"/>
    </location>
</feature>
<sequence>MAFDFGSLEPRIHQILSAPGTDLATISAKRVRRQLLDMDPSLTAEFLRENKEEVDAVIATVFEKVSGGVGVEAASDGMEPAVEETKPKSRKRKQEDDGEVPEDGDEDTTIQPSPPPKKPKKSSKNGRELSDAELARKLSSEINGRSTRTGAKGRGSSSAGKKGSRAKKSAATVDSDDDSEDGTRKRTRKKSATGTGAKGGFGKEFALSEPLAALIQVDKLSRPQVVKQLWVYIKGNELQNPENKREILCDGQMRAVFGVDKIDMFKMNKVLGQHLHEIE</sequence>
<dbReference type="EMBL" id="KL142380">
    <property type="protein sequence ID" value="KDR75714.1"/>
    <property type="molecule type" value="Genomic_DNA"/>
</dbReference>
<feature type="compositionally biased region" description="Low complexity" evidence="1">
    <location>
        <begin position="144"/>
        <end position="161"/>
    </location>
</feature>
<dbReference type="Pfam" id="PF02201">
    <property type="entry name" value="SWIB"/>
    <property type="match status" value="1"/>
</dbReference>
<organism evidence="3 4">
    <name type="scientific">Galerina marginata (strain CBS 339.88)</name>
    <dbReference type="NCBI Taxonomy" id="685588"/>
    <lineage>
        <taxon>Eukaryota</taxon>
        <taxon>Fungi</taxon>
        <taxon>Dikarya</taxon>
        <taxon>Basidiomycota</taxon>
        <taxon>Agaricomycotina</taxon>
        <taxon>Agaricomycetes</taxon>
        <taxon>Agaricomycetidae</taxon>
        <taxon>Agaricales</taxon>
        <taxon>Agaricineae</taxon>
        <taxon>Strophariaceae</taxon>
        <taxon>Galerina</taxon>
    </lineage>
</organism>
<dbReference type="SUPFAM" id="SSF47592">
    <property type="entry name" value="SWIB/MDM2 domain"/>
    <property type="match status" value="1"/>
</dbReference>
<dbReference type="InterPro" id="IPR003121">
    <property type="entry name" value="SWIB_MDM2_domain"/>
</dbReference>
<dbReference type="InterPro" id="IPR019835">
    <property type="entry name" value="SWIB_domain"/>
</dbReference>
<accession>A0A067T709</accession>
<keyword evidence="4" id="KW-1185">Reference proteome</keyword>
<feature type="domain" description="DM2" evidence="2">
    <location>
        <begin position="200"/>
        <end position="277"/>
    </location>
</feature>
<dbReference type="Proteomes" id="UP000027222">
    <property type="component" value="Unassembled WGS sequence"/>
</dbReference>
<dbReference type="SMART" id="SM00151">
    <property type="entry name" value="SWIB"/>
    <property type="match status" value="1"/>
</dbReference>
<dbReference type="OrthoDB" id="10251073at2759"/>
<dbReference type="STRING" id="685588.A0A067T709"/>
<dbReference type="InterPro" id="IPR036885">
    <property type="entry name" value="SWIB_MDM2_dom_sf"/>
</dbReference>